<keyword evidence="1" id="KW-0472">Membrane</keyword>
<name>A0A0D8Y485_DICVI</name>
<protein>
    <submittedName>
        <fullName evidence="2">Uncharacterized protein</fullName>
    </submittedName>
</protein>
<evidence type="ECO:0000313" key="3">
    <source>
        <dbReference type="Proteomes" id="UP000053766"/>
    </source>
</evidence>
<dbReference type="AlphaFoldDB" id="A0A0D8Y485"/>
<keyword evidence="1" id="KW-1133">Transmembrane helix</keyword>
<reference evidence="3" key="2">
    <citation type="journal article" date="2016" name="Sci. Rep.">
        <title>Dictyocaulus viviparus genome, variome and transcriptome elucidate lungworm biology and support future intervention.</title>
        <authorList>
            <person name="McNulty S.N."/>
            <person name="Strube C."/>
            <person name="Rosa B.A."/>
            <person name="Martin J.C."/>
            <person name="Tyagi R."/>
            <person name="Choi Y.J."/>
            <person name="Wang Q."/>
            <person name="Hallsworth Pepin K."/>
            <person name="Zhang X."/>
            <person name="Ozersky P."/>
            <person name="Wilson R.K."/>
            <person name="Sternberg P.W."/>
            <person name="Gasser R.B."/>
            <person name="Mitreva M."/>
        </authorList>
    </citation>
    <scope>NUCLEOTIDE SEQUENCE [LARGE SCALE GENOMIC DNA]</scope>
    <source>
        <strain evidence="3">HannoverDv2000</strain>
    </source>
</reference>
<accession>A0A0D8Y485</accession>
<sequence length="93" mass="10376">MVSTQSVTWTCLLMQLVLSVACLVASMAVIAAKLQSVSIYEDKQHVSIEWWAFSCISFAMILVTIISMFGLSRNKKSLLLPHLLVLICQKIQC</sequence>
<keyword evidence="1" id="KW-0812">Transmembrane</keyword>
<dbReference type="EMBL" id="KN716197">
    <property type="protein sequence ID" value="KJH50804.1"/>
    <property type="molecule type" value="Genomic_DNA"/>
</dbReference>
<organism evidence="2 3">
    <name type="scientific">Dictyocaulus viviparus</name>
    <name type="common">Bovine lungworm</name>
    <dbReference type="NCBI Taxonomy" id="29172"/>
    <lineage>
        <taxon>Eukaryota</taxon>
        <taxon>Metazoa</taxon>
        <taxon>Ecdysozoa</taxon>
        <taxon>Nematoda</taxon>
        <taxon>Chromadorea</taxon>
        <taxon>Rhabditida</taxon>
        <taxon>Rhabditina</taxon>
        <taxon>Rhabditomorpha</taxon>
        <taxon>Strongyloidea</taxon>
        <taxon>Metastrongylidae</taxon>
        <taxon>Dictyocaulus</taxon>
    </lineage>
</organism>
<reference evidence="2 3" key="1">
    <citation type="submission" date="2013-11" db="EMBL/GenBank/DDBJ databases">
        <title>Draft genome of the bovine lungworm Dictyocaulus viviparus.</title>
        <authorList>
            <person name="Mitreva M."/>
        </authorList>
    </citation>
    <scope>NUCLEOTIDE SEQUENCE [LARGE SCALE GENOMIC DNA]</scope>
    <source>
        <strain evidence="2 3">HannoverDv2000</strain>
    </source>
</reference>
<feature type="transmembrane region" description="Helical" evidence="1">
    <location>
        <begin position="50"/>
        <end position="71"/>
    </location>
</feature>
<gene>
    <name evidence="2" type="ORF">DICVIV_03053</name>
</gene>
<keyword evidence="3" id="KW-1185">Reference proteome</keyword>
<feature type="transmembrane region" description="Helical" evidence="1">
    <location>
        <begin position="7"/>
        <end position="30"/>
    </location>
</feature>
<dbReference type="OrthoDB" id="5841292at2759"/>
<proteinExistence type="predicted"/>
<evidence type="ECO:0000256" key="1">
    <source>
        <dbReference type="SAM" id="Phobius"/>
    </source>
</evidence>
<dbReference type="Proteomes" id="UP000053766">
    <property type="component" value="Unassembled WGS sequence"/>
</dbReference>
<evidence type="ECO:0000313" key="2">
    <source>
        <dbReference type="EMBL" id="KJH50804.1"/>
    </source>
</evidence>